<dbReference type="EnsemblMetazoa" id="G32451.1">
    <property type="protein sequence ID" value="G32451.1:cds"/>
    <property type="gene ID" value="G32451"/>
</dbReference>
<sequence>MSVELTSVSKKPVGDIDTKDVEKGIENIGFDNGDIDKTVNGSGTSNTPASAPPVESNNVILTVVEEGPEEEEEVMNDCSRAVLYIQTIVYAFINDNWKDIVYVIQIVLLTGYFVYFGFAMAKSFEVDSEPPMRLLVCSIIGILILMTKIFFKIYGYKVDAMYNRTMKKYLKSRGCTRCTRWAKLSLKVVVFFAIAIFVLVDIAEDNPQSLMSLAGLAIYIFLFYITSFNPAKVNWHPVFWGIATQYILALIILRWEFGYRMFEYLGNRTQEFLAYSDQGAEFMFGPDFRDHFFGFAVLPLIIFFYSMISILYYLGVMQFIVRNIGQALAFLLGTSPAESLNAAGNIFVGMTESPVMIQPFLEKMTKSELHAVMVGGFATIAGSVYGAYVKFGVPANHLLSASVMSAPAALAMAKLSYPEVERTKSTSKDFYKMGKSQHRNIIEAASAGAASSVKVVAGIAVHVIAFLSILKFVDATLTWFGELVEVEGLTLEFICSYVFFPIPFFMGTSIRDCRSVARLIGLKTFTNEFVAYDQLGGIIKNKKIFSDYVMGNHTDWHYKGDDLWLPSFDGGLKILKNGILETRSEVVATYALCGFSNFGSMGILLGGLGALAPSRKSDLASIVLRAMIAGSAACFMTGCVAGLLYEDF</sequence>
<evidence type="ECO:0000256" key="2">
    <source>
        <dbReference type="ARBA" id="ARBA00009033"/>
    </source>
</evidence>
<dbReference type="InterPro" id="IPR011642">
    <property type="entry name" value="Gate_dom"/>
</dbReference>
<feature type="compositionally biased region" description="Polar residues" evidence="8">
    <location>
        <begin position="39"/>
        <end position="54"/>
    </location>
</feature>
<feature type="domain" description="Concentrative nucleoside transporter C-terminal" evidence="10">
    <location>
        <begin position="397"/>
        <end position="642"/>
    </location>
</feature>
<keyword evidence="4 7" id="KW-0812">Transmembrane</keyword>
<keyword evidence="7" id="KW-0813">Transport</keyword>
<evidence type="ECO:0000256" key="5">
    <source>
        <dbReference type="ARBA" id="ARBA00022989"/>
    </source>
</evidence>
<dbReference type="Pfam" id="PF07662">
    <property type="entry name" value="Nucleos_tra2_C"/>
    <property type="match status" value="1"/>
</dbReference>
<comment type="subcellular location">
    <subcellularLocation>
        <location evidence="1">Cell membrane</location>
        <topology evidence="1">Multi-pass membrane protein</topology>
    </subcellularLocation>
</comment>
<feature type="domain" description="Nucleoside transporter/FeoB GTPase Gate" evidence="11">
    <location>
        <begin position="297"/>
        <end position="392"/>
    </location>
</feature>
<feature type="transmembrane region" description="Helical" evidence="7">
    <location>
        <begin position="100"/>
        <end position="120"/>
    </location>
</feature>
<dbReference type="GO" id="GO:0005886">
    <property type="term" value="C:plasma membrane"/>
    <property type="evidence" value="ECO:0007669"/>
    <property type="project" value="UniProtKB-SubCell"/>
</dbReference>
<comment type="similarity">
    <text evidence="2 7">Belongs to the concentrative nucleoside transporter (CNT) (TC 2.A.41) family.</text>
</comment>
<evidence type="ECO:0000313" key="13">
    <source>
        <dbReference type="Proteomes" id="UP000005408"/>
    </source>
</evidence>
<feature type="transmembrane region" description="Helical" evidence="7">
    <location>
        <begin position="369"/>
        <end position="388"/>
    </location>
</feature>
<feature type="transmembrane region" description="Helical" evidence="7">
    <location>
        <begin position="489"/>
        <end position="510"/>
    </location>
</feature>
<proteinExistence type="inferred from homology"/>
<accession>A0A8W8MIC2</accession>
<dbReference type="PANTHER" id="PTHR10590:SF4">
    <property type="entry name" value="SOLUTE CARRIER FAMILY 28 MEMBER 3"/>
    <property type="match status" value="1"/>
</dbReference>
<dbReference type="InterPro" id="IPR008276">
    <property type="entry name" value="C_nuclsd_transpt"/>
</dbReference>
<dbReference type="PANTHER" id="PTHR10590">
    <property type="entry name" value="SODIUM/NUCLEOSIDE COTRANSPORTER"/>
    <property type="match status" value="1"/>
</dbReference>
<dbReference type="InterPro" id="IPR011657">
    <property type="entry name" value="CNT_C_dom"/>
</dbReference>
<protein>
    <recommendedName>
        <fullName evidence="7">Sodium/nucleoside cotransporter</fullName>
    </recommendedName>
</protein>
<evidence type="ECO:0000256" key="8">
    <source>
        <dbReference type="SAM" id="MobiDB-lite"/>
    </source>
</evidence>
<organism evidence="12 13">
    <name type="scientific">Magallana gigas</name>
    <name type="common">Pacific oyster</name>
    <name type="synonym">Crassostrea gigas</name>
    <dbReference type="NCBI Taxonomy" id="29159"/>
    <lineage>
        <taxon>Eukaryota</taxon>
        <taxon>Metazoa</taxon>
        <taxon>Spiralia</taxon>
        <taxon>Lophotrochozoa</taxon>
        <taxon>Mollusca</taxon>
        <taxon>Bivalvia</taxon>
        <taxon>Autobranchia</taxon>
        <taxon>Pteriomorphia</taxon>
        <taxon>Ostreida</taxon>
        <taxon>Ostreoidea</taxon>
        <taxon>Ostreidae</taxon>
        <taxon>Magallana</taxon>
    </lineage>
</organism>
<feature type="transmembrane region" description="Helical" evidence="7">
    <location>
        <begin position="184"/>
        <end position="203"/>
    </location>
</feature>
<dbReference type="Proteomes" id="UP000005408">
    <property type="component" value="Unassembled WGS sequence"/>
</dbReference>
<dbReference type="AlphaFoldDB" id="A0A8W8MIC2"/>
<feature type="transmembrane region" description="Helical" evidence="7">
    <location>
        <begin position="238"/>
        <end position="255"/>
    </location>
</feature>
<feature type="transmembrane region" description="Helical" evidence="7">
    <location>
        <begin position="132"/>
        <end position="151"/>
    </location>
</feature>
<dbReference type="GO" id="GO:0005415">
    <property type="term" value="F:nucleoside:sodium symporter activity"/>
    <property type="evidence" value="ECO:0007669"/>
    <property type="project" value="TreeGrafter"/>
</dbReference>
<dbReference type="InterPro" id="IPR002668">
    <property type="entry name" value="CNT_N_dom"/>
</dbReference>
<evidence type="ECO:0000256" key="6">
    <source>
        <dbReference type="ARBA" id="ARBA00023136"/>
    </source>
</evidence>
<dbReference type="Pfam" id="PF01773">
    <property type="entry name" value="Nucleos_tra2_N"/>
    <property type="match status" value="1"/>
</dbReference>
<dbReference type="NCBIfam" id="TIGR00804">
    <property type="entry name" value="nupC"/>
    <property type="match status" value="1"/>
</dbReference>
<feature type="transmembrane region" description="Helical" evidence="7">
    <location>
        <begin position="586"/>
        <end position="610"/>
    </location>
</feature>
<keyword evidence="6 7" id="KW-0472">Membrane</keyword>
<evidence type="ECO:0000256" key="3">
    <source>
        <dbReference type="ARBA" id="ARBA00022475"/>
    </source>
</evidence>
<keyword evidence="13" id="KW-1185">Reference proteome</keyword>
<feature type="region of interest" description="Disordered" evidence="8">
    <location>
        <begin position="32"/>
        <end position="54"/>
    </location>
</feature>
<evidence type="ECO:0000259" key="9">
    <source>
        <dbReference type="Pfam" id="PF01773"/>
    </source>
</evidence>
<feature type="transmembrane region" description="Helical" evidence="7">
    <location>
        <begin position="292"/>
        <end position="314"/>
    </location>
</feature>
<dbReference type="Pfam" id="PF07670">
    <property type="entry name" value="Gate"/>
    <property type="match status" value="1"/>
</dbReference>
<reference evidence="12" key="1">
    <citation type="submission" date="2022-08" db="UniProtKB">
        <authorList>
            <consortium name="EnsemblMetazoa"/>
        </authorList>
    </citation>
    <scope>IDENTIFICATION</scope>
    <source>
        <strain evidence="12">05x7-T-G4-1.051#20</strain>
    </source>
</reference>
<evidence type="ECO:0000259" key="10">
    <source>
        <dbReference type="Pfam" id="PF07662"/>
    </source>
</evidence>
<evidence type="ECO:0000313" key="12">
    <source>
        <dbReference type="EnsemblMetazoa" id="G32451.1:cds"/>
    </source>
</evidence>
<evidence type="ECO:0000256" key="7">
    <source>
        <dbReference type="RuleBase" id="RU362018"/>
    </source>
</evidence>
<dbReference type="OrthoDB" id="6075923at2759"/>
<evidence type="ECO:0000256" key="4">
    <source>
        <dbReference type="ARBA" id="ARBA00022692"/>
    </source>
</evidence>
<feature type="transmembrane region" description="Helical" evidence="7">
    <location>
        <begin position="441"/>
        <end position="469"/>
    </location>
</feature>
<feature type="transmembrane region" description="Helical" evidence="7">
    <location>
        <begin position="622"/>
        <end position="645"/>
    </location>
</feature>
<name>A0A8W8MIC2_MAGGI</name>
<evidence type="ECO:0000259" key="11">
    <source>
        <dbReference type="Pfam" id="PF07670"/>
    </source>
</evidence>
<evidence type="ECO:0000256" key="1">
    <source>
        <dbReference type="ARBA" id="ARBA00004651"/>
    </source>
</evidence>
<keyword evidence="3" id="KW-1003">Cell membrane</keyword>
<feature type="transmembrane region" description="Helical" evidence="7">
    <location>
        <begin position="209"/>
        <end position="226"/>
    </location>
</feature>
<dbReference type="OMA" id="IMLYAMC"/>
<feature type="domain" description="Concentrative nucleoside transporter N-terminal" evidence="9">
    <location>
        <begin position="214"/>
        <end position="286"/>
    </location>
</feature>
<keyword evidence="5 7" id="KW-1133">Transmembrane helix</keyword>
<dbReference type="InterPro" id="IPR018270">
    <property type="entry name" value="C_nuclsd_transpt_met_bac"/>
</dbReference>